<protein>
    <submittedName>
        <fullName evidence="1">Uncharacterized protein</fullName>
    </submittedName>
</protein>
<dbReference type="AlphaFoldDB" id="A0A4Z2EWB1"/>
<keyword evidence="2" id="KW-1185">Reference proteome</keyword>
<dbReference type="Proteomes" id="UP000314294">
    <property type="component" value="Unassembled WGS sequence"/>
</dbReference>
<proteinExistence type="predicted"/>
<gene>
    <name evidence="1" type="ORF">EYF80_056973</name>
</gene>
<evidence type="ECO:0000313" key="2">
    <source>
        <dbReference type="Proteomes" id="UP000314294"/>
    </source>
</evidence>
<name>A0A4Z2EWB1_9TELE</name>
<organism evidence="1 2">
    <name type="scientific">Liparis tanakae</name>
    <name type="common">Tanaka's snailfish</name>
    <dbReference type="NCBI Taxonomy" id="230148"/>
    <lineage>
        <taxon>Eukaryota</taxon>
        <taxon>Metazoa</taxon>
        <taxon>Chordata</taxon>
        <taxon>Craniata</taxon>
        <taxon>Vertebrata</taxon>
        <taxon>Euteleostomi</taxon>
        <taxon>Actinopterygii</taxon>
        <taxon>Neopterygii</taxon>
        <taxon>Teleostei</taxon>
        <taxon>Neoteleostei</taxon>
        <taxon>Acanthomorphata</taxon>
        <taxon>Eupercaria</taxon>
        <taxon>Perciformes</taxon>
        <taxon>Cottioidei</taxon>
        <taxon>Cottales</taxon>
        <taxon>Liparidae</taxon>
        <taxon>Liparis</taxon>
    </lineage>
</organism>
<evidence type="ECO:0000313" key="1">
    <source>
        <dbReference type="EMBL" id="TNN32861.1"/>
    </source>
</evidence>
<reference evidence="1 2" key="1">
    <citation type="submission" date="2019-03" db="EMBL/GenBank/DDBJ databases">
        <title>First draft genome of Liparis tanakae, snailfish: a comprehensive survey of snailfish specific genes.</title>
        <authorList>
            <person name="Kim W."/>
            <person name="Song I."/>
            <person name="Jeong J.-H."/>
            <person name="Kim D."/>
            <person name="Kim S."/>
            <person name="Ryu S."/>
            <person name="Song J.Y."/>
            <person name="Lee S.K."/>
        </authorList>
    </citation>
    <scope>NUCLEOTIDE SEQUENCE [LARGE SCALE GENOMIC DNA]</scope>
    <source>
        <tissue evidence="1">Muscle</tissue>
    </source>
</reference>
<comment type="caution">
    <text evidence="1">The sequence shown here is derived from an EMBL/GenBank/DDBJ whole genome shotgun (WGS) entry which is preliminary data.</text>
</comment>
<sequence>MYSGPGYREYNDGGIKTAGRHFVSVELSLSEAKRYVSRVIFRPSDWLFSLPINTGRVPRALTAEPGSSALTRLTRQTLRHCPLAAED</sequence>
<accession>A0A4Z2EWB1</accession>
<dbReference type="EMBL" id="SRLO01002462">
    <property type="protein sequence ID" value="TNN32861.1"/>
    <property type="molecule type" value="Genomic_DNA"/>
</dbReference>